<feature type="region of interest" description="Disordered" evidence="2">
    <location>
        <begin position="1"/>
        <end position="26"/>
    </location>
</feature>
<protein>
    <recommendedName>
        <fullName evidence="5">Tyr recombinase domain-containing protein</fullName>
    </recommendedName>
</protein>
<proteinExistence type="predicted"/>
<dbReference type="InterPro" id="IPR011010">
    <property type="entry name" value="DNA_brk_join_enz"/>
</dbReference>
<dbReference type="GO" id="GO:0003677">
    <property type="term" value="F:DNA binding"/>
    <property type="evidence" value="ECO:0007669"/>
    <property type="project" value="InterPro"/>
</dbReference>
<dbReference type="InterPro" id="IPR013762">
    <property type="entry name" value="Integrase-like_cat_sf"/>
</dbReference>
<dbReference type="KEGG" id="abaw:D5400_11590"/>
<dbReference type="SUPFAM" id="SSF56349">
    <property type="entry name" value="DNA breaking-rejoining enzymes"/>
    <property type="match status" value="1"/>
</dbReference>
<dbReference type="GO" id="GO:0006310">
    <property type="term" value="P:DNA recombination"/>
    <property type="evidence" value="ECO:0007669"/>
    <property type="project" value="UniProtKB-KW"/>
</dbReference>
<dbReference type="EMBL" id="CP032509">
    <property type="protein sequence ID" value="AZN71831.1"/>
    <property type="molecule type" value="Genomic_DNA"/>
</dbReference>
<gene>
    <name evidence="3" type="ORF">D5400_11590</name>
</gene>
<evidence type="ECO:0000313" key="3">
    <source>
        <dbReference type="EMBL" id="AZN71831.1"/>
    </source>
</evidence>
<dbReference type="AlphaFoldDB" id="A0A3Q8XNV4"/>
<dbReference type="Gene3D" id="1.10.443.10">
    <property type="entry name" value="Intergrase catalytic core"/>
    <property type="match status" value="1"/>
</dbReference>
<keyword evidence="4" id="KW-1185">Reference proteome</keyword>
<accession>A0A3Q8XNV4</accession>
<name>A0A3Q8XNV4_9HYPH</name>
<evidence type="ECO:0000256" key="1">
    <source>
        <dbReference type="ARBA" id="ARBA00023172"/>
    </source>
</evidence>
<evidence type="ECO:0008006" key="5">
    <source>
        <dbReference type="Google" id="ProtNLM"/>
    </source>
</evidence>
<dbReference type="GO" id="GO:0015074">
    <property type="term" value="P:DNA integration"/>
    <property type="evidence" value="ECO:0007669"/>
    <property type="project" value="InterPro"/>
</dbReference>
<sequence length="440" mass="48770">MITNGAAIMPTKRKNPHPHVDWRDGRPRFSPAKTLRALGYVAQDLKHADGRWFSRGEAVDWSVDFCRKLAADRHNAKRSAVAARTAPKKIAPTYPLGRLFEDWYRSPKFGGIGAPASAAAEGEKLKGGARKPIGGKIYTANTIRDFKQKARVIESHDPDLWASEVDALDRVICYGLYEDLWQTRGLATARGAMATLSAAISWGLNRGKFKRLKTNPALGLGMATPEPRVRFASRAELETLVAVADHMGRPELGDMFTLAVWTGQRQADRLELVDRGLVNGRRVFRQAKTGAVVAIKEPPELARRLKAAQERRQAAGIVSPHVILNEQTWQPFGAWPYRRMFRIVQEQAVKGVVDENGRQIIAPCPTLEGFWEMDFRDTAVVWMALAGATIPEITSVTGHSLASATQVLKHYLARHPEMADNAIGKMMSWYDDGGETETGL</sequence>
<evidence type="ECO:0000256" key="2">
    <source>
        <dbReference type="SAM" id="MobiDB-lite"/>
    </source>
</evidence>
<organism evidence="3 4">
    <name type="scientific">Georhizobium profundi</name>
    <dbReference type="NCBI Taxonomy" id="2341112"/>
    <lineage>
        <taxon>Bacteria</taxon>
        <taxon>Pseudomonadati</taxon>
        <taxon>Pseudomonadota</taxon>
        <taxon>Alphaproteobacteria</taxon>
        <taxon>Hyphomicrobiales</taxon>
        <taxon>Rhizobiaceae</taxon>
        <taxon>Georhizobium</taxon>
    </lineage>
</organism>
<dbReference type="Proteomes" id="UP000268192">
    <property type="component" value="Chromosome"/>
</dbReference>
<evidence type="ECO:0000313" key="4">
    <source>
        <dbReference type="Proteomes" id="UP000268192"/>
    </source>
</evidence>
<reference evidence="3 4" key="1">
    <citation type="submission" date="2018-09" db="EMBL/GenBank/DDBJ databases">
        <title>Marinorhizobium profundi gen. nov., sp. nov., isolated from a deep-sea sediment sample from the New Britain Trench and proposal of Marinorhizobiaceae fam. nov. in the order Rhizobiales of the class Alphaproteobacteria.</title>
        <authorList>
            <person name="Cao J."/>
        </authorList>
    </citation>
    <scope>NUCLEOTIDE SEQUENCE [LARGE SCALE GENOMIC DNA]</scope>
    <source>
        <strain evidence="3 4">WS11</strain>
    </source>
</reference>
<keyword evidence="1" id="KW-0233">DNA recombination</keyword>